<proteinExistence type="inferred from homology"/>
<evidence type="ECO:0000313" key="5">
    <source>
        <dbReference type="EMBL" id="MFC6065231.1"/>
    </source>
</evidence>
<dbReference type="EC" id="2.7.1.-" evidence="5"/>
<dbReference type="PANTHER" id="PTHR43320:SF3">
    <property type="entry name" value="CARBOHYDRATE KINASE PFKB DOMAIN-CONTAINING PROTEIN"/>
    <property type="match status" value="1"/>
</dbReference>
<dbReference type="GO" id="GO:0016301">
    <property type="term" value="F:kinase activity"/>
    <property type="evidence" value="ECO:0007669"/>
    <property type="project" value="UniProtKB-KW"/>
</dbReference>
<dbReference type="Proteomes" id="UP001596139">
    <property type="component" value="Unassembled WGS sequence"/>
</dbReference>
<dbReference type="Pfam" id="PF00294">
    <property type="entry name" value="PfkB"/>
    <property type="match status" value="1"/>
</dbReference>
<evidence type="ECO:0000256" key="1">
    <source>
        <dbReference type="ARBA" id="ARBA00010688"/>
    </source>
</evidence>
<dbReference type="InterPro" id="IPR052700">
    <property type="entry name" value="Carb_kinase_PfkB-like"/>
</dbReference>
<name>A0ABW1MPD1_9ACTN</name>
<dbReference type="PANTHER" id="PTHR43320">
    <property type="entry name" value="SUGAR KINASE"/>
    <property type="match status" value="1"/>
</dbReference>
<dbReference type="InterPro" id="IPR029056">
    <property type="entry name" value="Ribokinase-like"/>
</dbReference>
<keyword evidence="3 5" id="KW-0418">Kinase</keyword>
<comment type="similarity">
    <text evidence="1">Belongs to the carbohydrate kinase PfkB family.</text>
</comment>
<feature type="domain" description="Carbohydrate kinase PfkB" evidence="4">
    <location>
        <begin position="29"/>
        <end position="294"/>
    </location>
</feature>
<dbReference type="InterPro" id="IPR011611">
    <property type="entry name" value="PfkB_dom"/>
</dbReference>
<dbReference type="SUPFAM" id="SSF53613">
    <property type="entry name" value="Ribokinase-like"/>
    <property type="match status" value="1"/>
</dbReference>
<gene>
    <name evidence="5" type="ORF">ACFP4F_22195</name>
</gene>
<keyword evidence="6" id="KW-1185">Reference proteome</keyword>
<protein>
    <submittedName>
        <fullName evidence="5">Carbohydrate kinase family protein</fullName>
        <ecNumber evidence="5">2.7.1.-</ecNumber>
    </submittedName>
</protein>
<sequence length="295" mass="30266">MLGVLGDLLEDHVVWLREPLRAASDTEVTMYRVRGGSAANVAAFAGERHPTRFIGCVGADPEGDRLVAELAAHGVDVRVQRAGRTGSVVVLIDPAGERTMLPYRGAATLLEPVAPEWTDGLAHLHVPAYAFTGEPAGTAAADALRRTAARGGTVSVDASSTGMLRAYGERRFLRLLGTLAPHVLFANRAEAEALARGGGGAGSDGADLRALAGRLPRTTVIVKDGARPTTVFAPGHPPLRIAVPPVDGVRDLTGAGDAFAAGYLTARLTGAGIRAACAAGHATAARVLRTPGASA</sequence>
<dbReference type="EMBL" id="JBHSPX010000007">
    <property type="protein sequence ID" value="MFC6065231.1"/>
    <property type="molecule type" value="Genomic_DNA"/>
</dbReference>
<dbReference type="Gene3D" id="3.40.1190.20">
    <property type="match status" value="1"/>
</dbReference>
<comment type="caution">
    <text evidence="5">The sequence shown here is derived from an EMBL/GenBank/DDBJ whole genome shotgun (WGS) entry which is preliminary data.</text>
</comment>
<evidence type="ECO:0000256" key="2">
    <source>
        <dbReference type="ARBA" id="ARBA00022679"/>
    </source>
</evidence>
<evidence type="ECO:0000313" key="6">
    <source>
        <dbReference type="Proteomes" id="UP001596139"/>
    </source>
</evidence>
<reference evidence="6" key="1">
    <citation type="journal article" date="2019" name="Int. J. Syst. Evol. Microbiol.">
        <title>The Global Catalogue of Microorganisms (GCM) 10K type strain sequencing project: providing services to taxonomists for standard genome sequencing and annotation.</title>
        <authorList>
            <consortium name="The Broad Institute Genomics Platform"/>
            <consortium name="The Broad Institute Genome Sequencing Center for Infectious Disease"/>
            <person name="Wu L."/>
            <person name="Ma J."/>
        </authorList>
    </citation>
    <scope>NUCLEOTIDE SEQUENCE [LARGE SCALE GENOMIC DNA]</scope>
    <source>
        <strain evidence="6">CGMCC 1.15180</strain>
    </source>
</reference>
<organism evidence="5 6">
    <name type="scientific">Streptomyces ochraceiscleroticus</name>
    <dbReference type="NCBI Taxonomy" id="47761"/>
    <lineage>
        <taxon>Bacteria</taxon>
        <taxon>Bacillati</taxon>
        <taxon>Actinomycetota</taxon>
        <taxon>Actinomycetes</taxon>
        <taxon>Kitasatosporales</taxon>
        <taxon>Streptomycetaceae</taxon>
        <taxon>Streptomyces</taxon>
    </lineage>
</organism>
<accession>A0ABW1MPD1</accession>
<evidence type="ECO:0000256" key="3">
    <source>
        <dbReference type="ARBA" id="ARBA00022777"/>
    </source>
</evidence>
<keyword evidence="2 5" id="KW-0808">Transferase</keyword>
<dbReference type="RefSeq" id="WP_031064117.1">
    <property type="nucleotide sequence ID" value="NZ_JBHSPX010000007.1"/>
</dbReference>
<evidence type="ECO:0000259" key="4">
    <source>
        <dbReference type="Pfam" id="PF00294"/>
    </source>
</evidence>